<keyword evidence="2" id="KW-1185">Reference proteome</keyword>
<name>A0A498JA89_MALDO</name>
<dbReference type="EMBL" id="RDQH01000334">
    <property type="protein sequence ID" value="RXH91755.1"/>
    <property type="molecule type" value="Genomic_DNA"/>
</dbReference>
<comment type="caution">
    <text evidence="1">The sequence shown here is derived from an EMBL/GenBank/DDBJ whole genome shotgun (WGS) entry which is preliminary data.</text>
</comment>
<dbReference type="STRING" id="3750.A0A498JA89"/>
<dbReference type="AlphaFoldDB" id="A0A498JA89"/>
<sequence>MITCIILHNMIVKDEYDYDAVDDYEALGANRPVEAGAEDEFHGQRGHKYRPVVNNDRAVLEMSPMDPSSSSSSSSSLPVHQASLKYVCFLYLRLRDLNGGLRMNFDALCFWFNGLIVENELNPQVHLMI</sequence>
<reference evidence="1 2" key="1">
    <citation type="submission" date="2018-10" db="EMBL/GenBank/DDBJ databases">
        <title>A high-quality apple genome assembly.</title>
        <authorList>
            <person name="Hu J."/>
        </authorList>
    </citation>
    <scope>NUCLEOTIDE SEQUENCE [LARGE SCALE GENOMIC DNA]</scope>
    <source>
        <strain evidence="2">cv. HFTH1</strain>
        <tissue evidence="1">Young leaf</tissue>
    </source>
</reference>
<dbReference type="Proteomes" id="UP000290289">
    <property type="component" value="Chromosome 8"/>
</dbReference>
<protein>
    <submittedName>
        <fullName evidence="1">Uncharacterized protein</fullName>
    </submittedName>
</protein>
<accession>A0A498JA89</accession>
<proteinExistence type="predicted"/>
<gene>
    <name evidence="1" type="ORF">DVH24_020778</name>
</gene>
<evidence type="ECO:0000313" key="2">
    <source>
        <dbReference type="Proteomes" id="UP000290289"/>
    </source>
</evidence>
<organism evidence="1 2">
    <name type="scientific">Malus domestica</name>
    <name type="common">Apple</name>
    <name type="synonym">Pyrus malus</name>
    <dbReference type="NCBI Taxonomy" id="3750"/>
    <lineage>
        <taxon>Eukaryota</taxon>
        <taxon>Viridiplantae</taxon>
        <taxon>Streptophyta</taxon>
        <taxon>Embryophyta</taxon>
        <taxon>Tracheophyta</taxon>
        <taxon>Spermatophyta</taxon>
        <taxon>Magnoliopsida</taxon>
        <taxon>eudicotyledons</taxon>
        <taxon>Gunneridae</taxon>
        <taxon>Pentapetalae</taxon>
        <taxon>rosids</taxon>
        <taxon>fabids</taxon>
        <taxon>Rosales</taxon>
        <taxon>Rosaceae</taxon>
        <taxon>Amygdaloideae</taxon>
        <taxon>Maleae</taxon>
        <taxon>Malus</taxon>
    </lineage>
</organism>
<evidence type="ECO:0000313" key="1">
    <source>
        <dbReference type="EMBL" id="RXH91755.1"/>
    </source>
</evidence>